<keyword evidence="1" id="KW-1133">Transmembrane helix</keyword>
<dbReference type="EMBL" id="JACHLI010000053">
    <property type="protein sequence ID" value="MBB4867981.1"/>
    <property type="molecule type" value="Genomic_DNA"/>
</dbReference>
<evidence type="ECO:0000313" key="3">
    <source>
        <dbReference type="Proteomes" id="UP000566995"/>
    </source>
</evidence>
<feature type="transmembrane region" description="Helical" evidence="1">
    <location>
        <begin position="7"/>
        <end position="24"/>
    </location>
</feature>
<sequence>MNELIDLLQWPAMLVTVLAAWLVGSRDRQRREIGFWVFLASNALWIIWGIPAKAYALVLLQVCLAAMNIRGSYKNRRRERAGG</sequence>
<evidence type="ECO:0000313" key="2">
    <source>
        <dbReference type="EMBL" id="MBB4867981.1"/>
    </source>
</evidence>
<dbReference type="Proteomes" id="UP000566995">
    <property type="component" value="Unassembled WGS sequence"/>
</dbReference>
<dbReference type="AlphaFoldDB" id="A0A7W7P4S9"/>
<keyword evidence="1" id="KW-0812">Transmembrane</keyword>
<proteinExistence type="predicted"/>
<organism evidence="2 3">
    <name type="scientific">Pseudomonas nitroreducens</name>
    <dbReference type="NCBI Taxonomy" id="46680"/>
    <lineage>
        <taxon>Bacteria</taxon>
        <taxon>Pseudomonadati</taxon>
        <taxon>Pseudomonadota</taxon>
        <taxon>Gammaproteobacteria</taxon>
        <taxon>Pseudomonadales</taxon>
        <taxon>Pseudomonadaceae</taxon>
        <taxon>Pseudomonas</taxon>
    </lineage>
</organism>
<keyword evidence="1" id="KW-0472">Membrane</keyword>
<name>A0A7W7P4S9_PSENT</name>
<dbReference type="RefSeq" id="WP_184598205.1">
    <property type="nucleotide sequence ID" value="NZ_JACHLI010000053.1"/>
</dbReference>
<evidence type="ECO:0008006" key="4">
    <source>
        <dbReference type="Google" id="ProtNLM"/>
    </source>
</evidence>
<comment type="caution">
    <text evidence="2">The sequence shown here is derived from an EMBL/GenBank/DDBJ whole genome shotgun (WGS) entry which is preliminary data.</text>
</comment>
<protein>
    <recommendedName>
        <fullName evidence="4">Amino acid transporter</fullName>
    </recommendedName>
</protein>
<evidence type="ECO:0000256" key="1">
    <source>
        <dbReference type="SAM" id="Phobius"/>
    </source>
</evidence>
<reference evidence="2 3" key="1">
    <citation type="submission" date="2020-08" db="EMBL/GenBank/DDBJ databases">
        <title>Functional genomics of gut bacteria from endangered species of beetles.</title>
        <authorList>
            <person name="Carlos-Shanley C."/>
        </authorList>
    </citation>
    <scope>NUCLEOTIDE SEQUENCE [LARGE SCALE GENOMIC DNA]</scope>
    <source>
        <strain evidence="2 3">S00179</strain>
    </source>
</reference>
<gene>
    <name evidence="2" type="ORF">HNP46_006900</name>
</gene>
<accession>A0A7W7P4S9</accession>